<dbReference type="RefSeq" id="WP_010965261.1">
    <property type="nucleotide sequence ID" value="NC_003030.1"/>
</dbReference>
<evidence type="ECO:0000313" key="2">
    <source>
        <dbReference type="Proteomes" id="UP000000814"/>
    </source>
</evidence>
<dbReference type="PATRIC" id="fig|272562.8.peg.2167"/>
<protein>
    <submittedName>
        <fullName evidence="1">Uncharacterized protein, YYAC B.subtilis homolog</fullName>
    </submittedName>
</protein>
<dbReference type="SUPFAM" id="SSF53163">
    <property type="entry name" value="HybD-like"/>
    <property type="match status" value="1"/>
</dbReference>
<keyword evidence="2" id="KW-1185">Reference proteome</keyword>
<sequence>MYLEKYYYEKNIQEEFFKFLYSMTGKKEEIVVICIGDPVFEGNILAPLVGTLLHERNIPNVYGTLKEPVYEINIKEIYNKILKKYDNPYIILVASSFPVDFHDEREVIVLKNDPYEIQTASGSLKLGNASFIVVFDLEDSYCKVNFIEKLGIRKIYKYSEAIFKTLYYILHNKNYVK</sequence>
<dbReference type="Pfam" id="PF06866">
    <property type="entry name" value="DUF1256"/>
    <property type="match status" value="1"/>
</dbReference>
<dbReference type="AlphaFoldDB" id="Q97HQ0"/>
<dbReference type="EMBL" id="AE001437">
    <property type="protein sequence ID" value="AAK79920.1"/>
    <property type="molecule type" value="Genomic_DNA"/>
</dbReference>
<dbReference type="OrthoDB" id="1935335at2"/>
<reference evidence="1 2" key="1">
    <citation type="journal article" date="2001" name="J. Bacteriol.">
        <title>Genome sequence and comparative analysis of the solvent-producing bacterium Clostridium acetobutylicum.</title>
        <authorList>
            <person name="Nolling J."/>
            <person name="Breton G."/>
            <person name="Omelchenko M.V."/>
            <person name="Makarova K.S."/>
            <person name="Zeng Q."/>
            <person name="Gibson R."/>
            <person name="Lee H.M."/>
            <person name="Dubois J."/>
            <person name="Qiu D."/>
            <person name="Hitti J."/>
            <person name="Wolf Y.I."/>
            <person name="Tatusov R.L."/>
            <person name="Sabathe F."/>
            <person name="Doucette-Stamm L."/>
            <person name="Soucaille P."/>
            <person name="Daly M.J."/>
            <person name="Bennett G.N."/>
            <person name="Koonin E.V."/>
            <person name="Smith D.R."/>
        </authorList>
    </citation>
    <scope>NUCLEOTIDE SEQUENCE [LARGE SCALE GENOMIC DNA]</scope>
    <source>
        <strain evidence="2">ATCC 824 / DSM 792 / JCM 1419 / LMG 5710 / VKM B-1787</strain>
    </source>
</reference>
<dbReference type="InterPro" id="IPR023430">
    <property type="entry name" value="Pept_HybD-like_dom_sf"/>
</dbReference>
<dbReference type="Proteomes" id="UP000000814">
    <property type="component" value="Chromosome"/>
</dbReference>
<accession>Q97HQ0</accession>
<dbReference type="PIR" id="E97141">
    <property type="entry name" value="E97141"/>
</dbReference>
<organism evidence="1 2">
    <name type="scientific">Clostridium acetobutylicum (strain ATCC 824 / DSM 792 / JCM 1419 / IAM 19013 / LMG 5710 / NBRC 13948 / NRRL B-527 / VKM B-1787 / 2291 / W)</name>
    <dbReference type="NCBI Taxonomy" id="272562"/>
    <lineage>
        <taxon>Bacteria</taxon>
        <taxon>Bacillati</taxon>
        <taxon>Bacillota</taxon>
        <taxon>Clostridia</taxon>
        <taxon>Eubacteriales</taxon>
        <taxon>Clostridiaceae</taxon>
        <taxon>Clostridium</taxon>
    </lineage>
</organism>
<evidence type="ECO:0000313" key="1">
    <source>
        <dbReference type="EMBL" id="AAK79920.1"/>
    </source>
</evidence>
<name>Q97HQ0_CLOAB</name>
<dbReference type="STRING" id="272562.CA_C1959"/>
<dbReference type="HOGENOM" id="CLU_1515308_0_0_9"/>
<dbReference type="GeneID" id="44998449"/>
<gene>
    <name evidence="1" type="ordered locus">CA_C1959</name>
</gene>
<dbReference type="KEGG" id="cac:CA_C1959"/>
<proteinExistence type="predicted"/>
<dbReference type="InterPro" id="IPR009665">
    <property type="entry name" value="YyaC"/>
</dbReference>